<reference evidence="2" key="1">
    <citation type="journal article" date="2014" name="Int. J. Syst. Evol. Microbiol.">
        <title>Complete genome sequence of Corynebacterium casei LMG S-19264T (=DSM 44701T), isolated from a smear-ripened cheese.</title>
        <authorList>
            <consortium name="US DOE Joint Genome Institute (JGI-PGF)"/>
            <person name="Walter F."/>
            <person name="Albersmeier A."/>
            <person name="Kalinowski J."/>
            <person name="Ruckert C."/>
        </authorList>
    </citation>
    <scope>NUCLEOTIDE SEQUENCE</scope>
    <source>
        <strain evidence="2">CGMCC 4.3508</strain>
    </source>
</reference>
<dbReference type="Pfam" id="PF01663">
    <property type="entry name" value="Phosphodiest"/>
    <property type="match status" value="1"/>
</dbReference>
<accession>A0A917VV73</accession>
<dbReference type="EMBL" id="BMMH01000009">
    <property type="protein sequence ID" value="GGL23535.1"/>
    <property type="molecule type" value="Genomic_DNA"/>
</dbReference>
<dbReference type="Gene3D" id="3.40.720.10">
    <property type="entry name" value="Alkaline Phosphatase, subunit A"/>
    <property type="match status" value="1"/>
</dbReference>
<reference evidence="2" key="2">
    <citation type="submission" date="2020-09" db="EMBL/GenBank/DDBJ databases">
        <authorList>
            <person name="Sun Q."/>
            <person name="Zhou Y."/>
        </authorList>
    </citation>
    <scope>NUCLEOTIDE SEQUENCE</scope>
    <source>
        <strain evidence="2">CGMCC 4.3508</strain>
    </source>
</reference>
<evidence type="ECO:0000313" key="3">
    <source>
        <dbReference type="Proteomes" id="UP000638263"/>
    </source>
</evidence>
<dbReference type="GO" id="GO:0016787">
    <property type="term" value="F:hydrolase activity"/>
    <property type="evidence" value="ECO:0007669"/>
    <property type="project" value="UniProtKB-ARBA"/>
</dbReference>
<keyword evidence="3" id="KW-1185">Reference proteome</keyword>
<sequence>MGTSGIGARRTPPRPTPHSVPDRLEYCTIGTVQYTLADLLPSVAASFGMDTPNPLALAPNRDVVVLLIDGLGAELLDRHRDIAPTLAGRVHATLTAGFPATTATSLTSLALGAPCSAHGIIGYSFAVPSADGIRLFNSLRWRFDSATGDDARDSYPPETAQPETSRLQDLAAHGVQVHYVVPEYQRRSGLTRASFRAPGTLHPATTLAEVRAGILEVARHQDTGPRFAYAYFPDLDSTGHLHGPESPEALAVLQDIDAFAADLLTDLPHTCTLLVTGDHGMIHTDNVIDLDAREVLQRGVRLVAGEARVRHIYLEHPAAAADALDTWRAELSAHARVVSREQALDEHWFGHTPPGPVIANRIGDLVAVAEGRTVLVRPESEPLEAAMIGHHGAWTPDEQLVPLIAPPPE</sequence>
<gene>
    <name evidence="2" type="ORF">GCM10011588_43030</name>
</gene>
<organism evidence="2 3">
    <name type="scientific">Nocardia jinanensis</name>
    <dbReference type="NCBI Taxonomy" id="382504"/>
    <lineage>
        <taxon>Bacteria</taxon>
        <taxon>Bacillati</taxon>
        <taxon>Actinomycetota</taxon>
        <taxon>Actinomycetes</taxon>
        <taxon>Mycobacteriales</taxon>
        <taxon>Nocardiaceae</taxon>
        <taxon>Nocardia</taxon>
    </lineage>
</organism>
<dbReference type="PANTHER" id="PTHR10151:SF120">
    <property type="entry name" value="BIS(5'-ADENOSYL)-TRIPHOSPHATASE"/>
    <property type="match status" value="1"/>
</dbReference>
<dbReference type="Proteomes" id="UP000638263">
    <property type="component" value="Unassembled WGS sequence"/>
</dbReference>
<protein>
    <submittedName>
        <fullName evidence="2">Phosphodiesterase</fullName>
    </submittedName>
</protein>
<comment type="caution">
    <text evidence="2">The sequence shown here is derived from an EMBL/GenBank/DDBJ whole genome shotgun (WGS) entry which is preliminary data.</text>
</comment>
<evidence type="ECO:0000313" key="2">
    <source>
        <dbReference type="EMBL" id="GGL23535.1"/>
    </source>
</evidence>
<feature type="region of interest" description="Disordered" evidence="1">
    <location>
        <begin position="1"/>
        <end position="21"/>
    </location>
</feature>
<dbReference type="PANTHER" id="PTHR10151">
    <property type="entry name" value="ECTONUCLEOTIDE PYROPHOSPHATASE/PHOSPHODIESTERASE"/>
    <property type="match status" value="1"/>
</dbReference>
<dbReference type="InterPro" id="IPR017850">
    <property type="entry name" value="Alkaline_phosphatase_core_sf"/>
</dbReference>
<proteinExistence type="predicted"/>
<dbReference type="AlphaFoldDB" id="A0A917VV73"/>
<evidence type="ECO:0000256" key="1">
    <source>
        <dbReference type="SAM" id="MobiDB-lite"/>
    </source>
</evidence>
<name>A0A917VV73_9NOCA</name>
<dbReference type="InterPro" id="IPR002591">
    <property type="entry name" value="Phosphodiest/P_Trfase"/>
</dbReference>
<dbReference type="SUPFAM" id="SSF53649">
    <property type="entry name" value="Alkaline phosphatase-like"/>
    <property type="match status" value="1"/>
</dbReference>